<feature type="signal peptide" evidence="2">
    <location>
        <begin position="1"/>
        <end position="21"/>
    </location>
</feature>
<comment type="similarity">
    <text evidence="1">Belongs to the membrane fusion protein (MFP) (TC 8.A.1) family.</text>
</comment>
<evidence type="ECO:0000313" key="5">
    <source>
        <dbReference type="EMBL" id="MCB6183841.1"/>
    </source>
</evidence>
<keyword evidence="6" id="KW-1185">Reference proteome</keyword>
<dbReference type="Pfam" id="PF25876">
    <property type="entry name" value="HH_MFP_RND"/>
    <property type="match status" value="1"/>
</dbReference>
<evidence type="ECO:0000259" key="3">
    <source>
        <dbReference type="Pfam" id="PF25876"/>
    </source>
</evidence>
<accession>A0ABS8D6L5</accession>
<feature type="domain" description="Multidrug resistance protein MdtA-like alpha-helical hairpin" evidence="3">
    <location>
        <begin position="94"/>
        <end position="151"/>
    </location>
</feature>
<dbReference type="PANTHER" id="PTHR30469">
    <property type="entry name" value="MULTIDRUG RESISTANCE PROTEIN MDTA"/>
    <property type="match status" value="1"/>
</dbReference>
<dbReference type="Gene3D" id="2.40.30.170">
    <property type="match status" value="1"/>
</dbReference>
<feature type="chain" id="PRO_5045487466" evidence="2">
    <location>
        <begin position="22"/>
        <end position="335"/>
    </location>
</feature>
<keyword evidence="2" id="KW-0732">Signal</keyword>
<protein>
    <submittedName>
        <fullName evidence="5">Efflux RND transporter periplasmic adaptor subunit</fullName>
    </submittedName>
</protein>
<sequence>MKKSLLTALFANVLLATAAMAGGTQASYTVQMKQVHQGIRLTASVQAVNTVQLSSDIQARVTDVLVNAGDKVKAGQLLVRLDNRVLQNGISISAGQLSAAKAQLKNAEANLQRTKQLVAQQFVSKASLDTAQSNYDAALATVQSLSGGVSQSVTQSSFSQLSAPFDGVVSETSVEKGTIAAPGVALMTLFDPSKLRAVAYVSQSVAEQLAKAGKVTWQVGSQPWQSGGVITVLPAADAVTHTREVRMLLPTSANVVPGQTIALWVMAEPVTKMVIPSKSVIHRGELALVNVRNQGKTERRMVRLGSDFGPEGVEVLAGLQIGDVVESLPNTKGNP</sequence>
<dbReference type="Proteomes" id="UP001165395">
    <property type="component" value="Unassembled WGS sequence"/>
</dbReference>
<gene>
    <name evidence="5" type="ORF">LIN78_09810</name>
</gene>
<evidence type="ECO:0000259" key="4">
    <source>
        <dbReference type="Pfam" id="PF25917"/>
    </source>
</evidence>
<evidence type="ECO:0000256" key="1">
    <source>
        <dbReference type="ARBA" id="ARBA00009477"/>
    </source>
</evidence>
<dbReference type="InterPro" id="IPR058624">
    <property type="entry name" value="MdtA-like_HH"/>
</dbReference>
<evidence type="ECO:0000256" key="2">
    <source>
        <dbReference type="SAM" id="SignalP"/>
    </source>
</evidence>
<name>A0ABS8D6L5_9NEIS</name>
<dbReference type="NCBIfam" id="TIGR01730">
    <property type="entry name" value="RND_mfp"/>
    <property type="match status" value="1"/>
</dbReference>
<dbReference type="InterPro" id="IPR006143">
    <property type="entry name" value="RND_pump_MFP"/>
</dbReference>
<feature type="domain" description="Multidrug resistance protein MdtA-like barrel-sandwich hybrid" evidence="4">
    <location>
        <begin position="49"/>
        <end position="183"/>
    </location>
</feature>
<reference evidence="5" key="1">
    <citation type="submission" date="2021-10" db="EMBL/GenBank/DDBJ databases">
        <title>The complete genome sequence of Leeia sp. TBRC 13508.</title>
        <authorList>
            <person name="Charoenyingcharoen P."/>
            <person name="Yukphan P."/>
        </authorList>
    </citation>
    <scope>NUCLEOTIDE SEQUENCE</scope>
    <source>
        <strain evidence="5">TBRC 13508</strain>
    </source>
</reference>
<proteinExistence type="inferred from homology"/>
<dbReference type="PANTHER" id="PTHR30469:SF18">
    <property type="entry name" value="RESISTANCE-NODULATION-CELL DIVISION (RND) EFFLUX MEMBRANE FUSION PROTEIN-RELATED"/>
    <property type="match status" value="1"/>
</dbReference>
<dbReference type="SUPFAM" id="SSF111369">
    <property type="entry name" value="HlyD-like secretion proteins"/>
    <property type="match status" value="1"/>
</dbReference>
<dbReference type="Gene3D" id="2.40.50.100">
    <property type="match status" value="1"/>
</dbReference>
<dbReference type="Gene3D" id="2.40.420.20">
    <property type="match status" value="1"/>
</dbReference>
<dbReference type="InterPro" id="IPR058625">
    <property type="entry name" value="MdtA-like_BSH"/>
</dbReference>
<organism evidence="5 6">
    <name type="scientific">Leeia speluncae</name>
    <dbReference type="NCBI Taxonomy" id="2884804"/>
    <lineage>
        <taxon>Bacteria</taxon>
        <taxon>Pseudomonadati</taxon>
        <taxon>Pseudomonadota</taxon>
        <taxon>Betaproteobacteria</taxon>
        <taxon>Neisseriales</taxon>
        <taxon>Leeiaceae</taxon>
        <taxon>Leeia</taxon>
    </lineage>
</organism>
<dbReference type="Pfam" id="PF25917">
    <property type="entry name" value="BSH_RND"/>
    <property type="match status" value="1"/>
</dbReference>
<dbReference type="RefSeq" id="WP_227180624.1">
    <property type="nucleotide sequence ID" value="NZ_JAJBZT010000005.1"/>
</dbReference>
<comment type="caution">
    <text evidence="5">The sequence shown here is derived from an EMBL/GenBank/DDBJ whole genome shotgun (WGS) entry which is preliminary data.</text>
</comment>
<dbReference type="EMBL" id="JAJBZT010000005">
    <property type="protein sequence ID" value="MCB6183841.1"/>
    <property type="molecule type" value="Genomic_DNA"/>
</dbReference>
<evidence type="ECO:0000313" key="6">
    <source>
        <dbReference type="Proteomes" id="UP001165395"/>
    </source>
</evidence>
<dbReference type="Gene3D" id="1.10.287.470">
    <property type="entry name" value="Helix hairpin bin"/>
    <property type="match status" value="1"/>
</dbReference>